<evidence type="ECO:0000256" key="6">
    <source>
        <dbReference type="ARBA" id="ARBA00023136"/>
    </source>
</evidence>
<accession>A0A8L8Q323</accession>
<comment type="similarity">
    <text evidence="2 8">Belongs to the anoctamin family.</text>
</comment>
<dbReference type="PANTHER" id="PTHR12308:SF84">
    <property type="entry name" value="ANOCTAMIN"/>
    <property type="match status" value="1"/>
</dbReference>
<dbReference type="AlphaFoldDB" id="A0A8L8Q323"/>
<dbReference type="InterPro" id="IPR007632">
    <property type="entry name" value="Anoctamin"/>
</dbReference>
<evidence type="ECO:0000259" key="10">
    <source>
        <dbReference type="Pfam" id="PF04547"/>
    </source>
</evidence>
<name>A0A8L8Q323_HELPZ</name>
<organism evidence="12 13">
    <name type="scientific">Heligmosomoides polygyrus</name>
    <name type="common">Parasitic roundworm</name>
    <dbReference type="NCBI Taxonomy" id="6339"/>
    <lineage>
        <taxon>Eukaryota</taxon>
        <taxon>Metazoa</taxon>
        <taxon>Ecdysozoa</taxon>
        <taxon>Nematoda</taxon>
        <taxon>Chromadorea</taxon>
        <taxon>Rhabditida</taxon>
        <taxon>Rhabditina</taxon>
        <taxon>Rhabditomorpha</taxon>
        <taxon>Strongyloidea</taxon>
        <taxon>Heligmosomidae</taxon>
        <taxon>Heligmosomoides</taxon>
    </lineage>
</organism>
<evidence type="ECO:0000259" key="11">
    <source>
        <dbReference type="Pfam" id="PF16178"/>
    </source>
</evidence>
<feature type="region of interest" description="Disordered" evidence="9">
    <location>
        <begin position="35"/>
        <end position="63"/>
    </location>
</feature>
<keyword evidence="4 8" id="KW-0812">Transmembrane</keyword>
<dbReference type="InterPro" id="IPR032394">
    <property type="entry name" value="Anoct_dimer"/>
</dbReference>
<dbReference type="Pfam" id="PF16178">
    <property type="entry name" value="Anoct_dimer"/>
    <property type="match status" value="1"/>
</dbReference>
<evidence type="ECO:0000256" key="8">
    <source>
        <dbReference type="RuleBase" id="RU280814"/>
    </source>
</evidence>
<evidence type="ECO:0000256" key="9">
    <source>
        <dbReference type="SAM" id="MobiDB-lite"/>
    </source>
</evidence>
<feature type="compositionally biased region" description="Acidic residues" evidence="9">
    <location>
        <begin position="42"/>
        <end position="52"/>
    </location>
</feature>
<proteinExistence type="inferred from homology"/>
<evidence type="ECO:0000256" key="1">
    <source>
        <dbReference type="ARBA" id="ARBA00004651"/>
    </source>
</evidence>
<feature type="transmembrane region" description="Helical" evidence="8">
    <location>
        <begin position="468"/>
        <end position="484"/>
    </location>
</feature>
<keyword evidence="7" id="KW-0325">Glycoprotein</keyword>
<evidence type="ECO:0000256" key="2">
    <source>
        <dbReference type="ARBA" id="ARBA00009671"/>
    </source>
</evidence>
<dbReference type="InterPro" id="IPR049452">
    <property type="entry name" value="Anoctamin_TM"/>
</dbReference>
<evidence type="ECO:0000256" key="3">
    <source>
        <dbReference type="ARBA" id="ARBA00022475"/>
    </source>
</evidence>
<keyword evidence="12" id="KW-1185">Reference proteome</keyword>
<dbReference type="Pfam" id="PF04547">
    <property type="entry name" value="Anoctamin"/>
    <property type="match status" value="1"/>
</dbReference>
<dbReference type="GO" id="GO:0005254">
    <property type="term" value="F:chloride channel activity"/>
    <property type="evidence" value="ECO:0007669"/>
    <property type="project" value="TreeGrafter"/>
</dbReference>
<dbReference type="PANTHER" id="PTHR12308">
    <property type="entry name" value="ANOCTAMIN"/>
    <property type="match status" value="1"/>
</dbReference>
<dbReference type="GO" id="GO:0046983">
    <property type="term" value="F:protein dimerization activity"/>
    <property type="evidence" value="ECO:0007669"/>
    <property type="project" value="InterPro"/>
</dbReference>
<reference evidence="13" key="1">
    <citation type="submission" date="2019-09" db="UniProtKB">
        <authorList>
            <consortium name="WormBaseParasite"/>
        </authorList>
    </citation>
    <scope>IDENTIFICATION</scope>
</reference>
<evidence type="ECO:0000256" key="4">
    <source>
        <dbReference type="ARBA" id="ARBA00022692"/>
    </source>
</evidence>
<feature type="transmembrane region" description="Helical" evidence="8">
    <location>
        <begin position="332"/>
        <end position="353"/>
    </location>
</feature>
<evidence type="ECO:0000256" key="7">
    <source>
        <dbReference type="ARBA" id="ARBA00023180"/>
    </source>
</evidence>
<evidence type="ECO:0000256" key="5">
    <source>
        <dbReference type="ARBA" id="ARBA00022989"/>
    </source>
</evidence>
<evidence type="ECO:0000313" key="13">
    <source>
        <dbReference type="WBParaSite" id="HPBE_0001094801-mRNA-1"/>
    </source>
</evidence>
<keyword evidence="6 8" id="KW-0472">Membrane</keyword>
<comment type="caution">
    <text evidence="8">Lacks conserved residue(s) required for the propagation of feature annotation.</text>
</comment>
<dbReference type="WBParaSite" id="HPBE_0001094801-mRNA-1">
    <property type="protein sequence ID" value="HPBE_0001094801-mRNA-1"/>
    <property type="gene ID" value="HPBE_0001094801"/>
</dbReference>
<evidence type="ECO:0000313" key="12">
    <source>
        <dbReference type="Proteomes" id="UP000050761"/>
    </source>
</evidence>
<feature type="domain" description="Anoctamin dimerisation" evidence="11">
    <location>
        <begin position="10"/>
        <end position="292"/>
    </location>
</feature>
<keyword evidence="3" id="KW-1003">Cell membrane</keyword>
<feature type="transmembrane region" description="Helical" evidence="8">
    <location>
        <begin position="504"/>
        <end position="528"/>
    </location>
</feature>
<protein>
    <recommendedName>
        <fullName evidence="8">Anoctamin</fullName>
    </recommendedName>
</protein>
<comment type="subcellular location">
    <subcellularLocation>
        <location evidence="1">Cell membrane</location>
        <topology evidence="1">Multi-pass membrane protein</topology>
    </subcellularLocation>
    <subcellularLocation>
        <location evidence="8">Membrane</location>
        <topology evidence="8">Multi-pass membrane protein</topology>
    </subcellularLocation>
</comment>
<feature type="domain" description="Anoctamin transmembrane" evidence="10">
    <location>
        <begin position="316"/>
        <end position="601"/>
    </location>
</feature>
<dbReference type="GO" id="GO:0005886">
    <property type="term" value="C:plasma membrane"/>
    <property type="evidence" value="ECO:0007669"/>
    <property type="project" value="UniProtKB-SubCell"/>
</dbReference>
<keyword evidence="5 8" id="KW-1133">Transmembrane helix</keyword>
<dbReference type="Proteomes" id="UP000050761">
    <property type="component" value="Unassembled WGS sequence"/>
</dbReference>
<feature type="transmembrane region" description="Helical" evidence="8">
    <location>
        <begin position="396"/>
        <end position="416"/>
    </location>
</feature>
<sequence length="603" mass="70520">LAFEMDKQCYFSDGKRQIDFVLAYEENASSDLNEETPTLLDIDLDDEDDEPDSTMTPRSAAEKKRRKRSLFELNLERMGLQLERVKIAPTVGYEFCSWLLGCTRFVLIHAPFSVLERQAQLLAVKLPVQQSDLQFKYGSMLPGFVDRILAEFGLFDFDAQLKKHLEEPVFFQAPYATDRRQQFINWDRPDILFPNAERSRMVYDLLTRARYDEVILDRSMRTTTQYTFGIERLLAQRVYNAAYPLHQDSCTIHKHPAVMVCLQTRREGNTRGVEISQRELLYNHWVSWRSMTNLFIWNCVQLLFCEIIWQHKSIYRRYFGTKVAFYFAWLGYYTRSLMLPAVMGLLTVLFGMLHMDKDETRSHGLRATALTAYDVTSFAARYVPLYSEVSYLFDNWVTVIFAALVCVWATIFLEGWKRYHAEIAWKWGLLDFVVEEDILRPEFLRVKTKQYNPVTEQEEPYLSRNKKFANICAGGVTVVFFVSLNLNLETYGITAMDNPQIDSIAFLIVSSTAALINLIVIMIMNYFYSHLAHWLTRWECPRTQTDFDNSYTFKVFLFQFANYYSFVFYGCNPAGCFVELVIQLAIIMCGRQFFSGLVEFAYS</sequence>